<accession>A0AAV4R533</accession>
<proteinExistence type="predicted"/>
<dbReference type="Proteomes" id="UP001054837">
    <property type="component" value="Unassembled WGS sequence"/>
</dbReference>
<sequence>MPLGSKRIKYLALLHSDRPADAISKTGIQEKPCLISLIRSRNISSIPFLLFLSRSSYVLIQLLPLPRDSISSSGWSRVDSNSYPSQANKSILEYNSFAANLFRCQGSISFGHETSQKTSGLTQIFHAPRKYCRMFICELSTFLITGILLLSSCKTISDTCLNCRH</sequence>
<comment type="caution">
    <text evidence="1">The sequence shown here is derived from an EMBL/GenBank/DDBJ whole genome shotgun (WGS) entry which is preliminary data.</text>
</comment>
<dbReference type="AlphaFoldDB" id="A0AAV4R533"/>
<protein>
    <submittedName>
        <fullName evidence="1">Uncharacterized protein</fullName>
    </submittedName>
</protein>
<evidence type="ECO:0000313" key="1">
    <source>
        <dbReference type="EMBL" id="GIY16729.1"/>
    </source>
</evidence>
<reference evidence="1 2" key="1">
    <citation type="submission" date="2021-06" db="EMBL/GenBank/DDBJ databases">
        <title>Caerostris darwini draft genome.</title>
        <authorList>
            <person name="Kono N."/>
            <person name="Arakawa K."/>
        </authorList>
    </citation>
    <scope>NUCLEOTIDE SEQUENCE [LARGE SCALE GENOMIC DNA]</scope>
</reference>
<gene>
    <name evidence="1" type="ORF">CDAR_426961</name>
</gene>
<organism evidence="1 2">
    <name type="scientific">Caerostris darwini</name>
    <dbReference type="NCBI Taxonomy" id="1538125"/>
    <lineage>
        <taxon>Eukaryota</taxon>
        <taxon>Metazoa</taxon>
        <taxon>Ecdysozoa</taxon>
        <taxon>Arthropoda</taxon>
        <taxon>Chelicerata</taxon>
        <taxon>Arachnida</taxon>
        <taxon>Araneae</taxon>
        <taxon>Araneomorphae</taxon>
        <taxon>Entelegynae</taxon>
        <taxon>Araneoidea</taxon>
        <taxon>Araneidae</taxon>
        <taxon>Caerostris</taxon>
    </lineage>
</organism>
<evidence type="ECO:0000313" key="2">
    <source>
        <dbReference type="Proteomes" id="UP001054837"/>
    </source>
</evidence>
<name>A0AAV4R533_9ARAC</name>
<dbReference type="EMBL" id="BPLQ01005719">
    <property type="protein sequence ID" value="GIY16729.1"/>
    <property type="molecule type" value="Genomic_DNA"/>
</dbReference>
<keyword evidence="2" id="KW-1185">Reference proteome</keyword>